<dbReference type="EMBL" id="JARAVY010000020">
    <property type="protein sequence ID" value="MDX2914408.1"/>
    <property type="molecule type" value="Genomic_DNA"/>
</dbReference>
<reference evidence="1 2" key="1">
    <citation type="journal article" date="2023" name="Microb. Genom.">
        <title>Mesoterricola silvestris gen. nov., sp. nov., Mesoterricola sediminis sp. nov., Geothrix oryzae sp. nov., Geothrix edaphica sp. nov., Geothrix rubra sp. nov., and Geothrix limicola sp. nov., six novel members of Acidobacteriota isolated from soils.</title>
        <authorList>
            <person name="Weisberg A.J."/>
            <person name="Pearce E."/>
            <person name="Kramer C.G."/>
            <person name="Chang J.H."/>
            <person name="Clarke C.R."/>
        </authorList>
    </citation>
    <scope>NUCLEOTIDE SEQUENCE [LARGE SCALE GENOMIC DNA]</scope>
    <source>
        <strain evidence="1 2">NRRL_B-2795</strain>
    </source>
</reference>
<proteinExistence type="predicted"/>
<name>A0ABU4LHA0_9ACTN</name>
<evidence type="ECO:0000313" key="2">
    <source>
        <dbReference type="Proteomes" id="UP001271723"/>
    </source>
</evidence>
<accession>A0ABU4LHA0</accession>
<keyword evidence="2" id="KW-1185">Reference proteome</keyword>
<comment type="caution">
    <text evidence="1">The sequence shown here is derived from an EMBL/GenBank/DDBJ whole genome shotgun (WGS) entry which is preliminary data.</text>
</comment>
<organism evidence="1 2">
    <name type="scientific">Streptomyces griseiscabiei</name>
    <dbReference type="NCBI Taxonomy" id="2993540"/>
    <lineage>
        <taxon>Bacteria</taxon>
        <taxon>Bacillati</taxon>
        <taxon>Actinomycetota</taxon>
        <taxon>Actinomycetes</taxon>
        <taxon>Kitasatosporales</taxon>
        <taxon>Streptomycetaceae</taxon>
        <taxon>Streptomyces</taxon>
    </lineage>
</organism>
<sequence>MATVRKHDGEQQTLEVFEIEFDDGDWEAMRPDPERFFRELLEPDYKVNGICLDTRNAARLARGELVAASFVRLVHISGGPFDSYYVWPEHKM</sequence>
<gene>
    <name evidence="1" type="ORF">PV517_37765</name>
</gene>
<protein>
    <submittedName>
        <fullName evidence="1">Uncharacterized protein</fullName>
    </submittedName>
</protein>
<dbReference type="Proteomes" id="UP001271723">
    <property type="component" value="Unassembled WGS sequence"/>
</dbReference>
<dbReference type="RefSeq" id="WP_086761649.1">
    <property type="nucleotide sequence ID" value="NZ_JAGJBZ010000001.1"/>
</dbReference>
<evidence type="ECO:0000313" key="1">
    <source>
        <dbReference type="EMBL" id="MDX2914408.1"/>
    </source>
</evidence>